<evidence type="ECO:0000259" key="14">
    <source>
        <dbReference type="PROSITE" id="PS51194"/>
    </source>
</evidence>
<keyword evidence="6" id="KW-0067">ATP-binding</keyword>
<comment type="similarity">
    <text evidence="1">Belongs to the helicase family. RecQ subfamily.</text>
</comment>
<sequence length="543" mass="58663">MTATDEIAELARERLGFDRLRPGQAEGVAAVLDGRDTLAVMSTGSGKSAIYQLAGLRLPGPTIVVSPLISLQADQADAVADVRHGRAATLNSTLSARARDAVFAGLQDREIEFVLLAPEQLARGDVVARLRETGPSLFVVDEAHCVSQWGHDFRPEYLRLAEAADALGRPPILALTATAAPPVREEIVRALELRDPEIIVRGFDRPNIHLAVDRHEDASRKTRALLEWVADAAPGPGIVYCATQRETDEVAEALRARGVRAGAYHAGMTARERDAAQDAFMDAGTVDVMVATIAFGMGVDKDDVRFVVHHDVSESVDAYYQEIGRGGRDGQPAQAVLFYRPQDLGLRRFHAAGRVEREHLDLLARGLRAREDAVDHATLADELDLSEARLGTALHRLERAGVVTVSPDGAVRATGAARAMDDDVLAAAVDEAARVEVEREAFDRSRVDMIRGYAEHDGCRRAFLLGYFGEAYTPPCGNCDRCDEGAGAVHADGLPAVGTRVEHTSWGPGTVTGGDDGHVTIVFDRVGYKMLDWAIVREKGLVR</sequence>
<evidence type="ECO:0000256" key="12">
    <source>
        <dbReference type="ARBA" id="ARBA00044550"/>
    </source>
</evidence>
<evidence type="ECO:0000256" key="1">
    <source>
        <dbReference type="ARBA" id="ARBA00005446"/>
    </source>
</evidence>
<organism evidence="15 16">
    <name type="scientific">Svornostia abyssi</name>
    <dbReference type="NCBI Taxonomy" id="2898438"/>
    <lineage>
        <taxon>Bacteria</taxon>
        <taxon>Bacillati</taxon>
        <taxon>Actinomycetota</taxon>
        <taxon>Thermoleophilia</taxon>
        <taxon>Solirubrobacterales</taxon>
        <taxon>Baekduiaceae</taxon>
        <taxon>Svornostia</taxon>
    </lineage>
</organism>
<evidence type="ECO:0000256" key="4">
    <source>
        <dbReference type="ARBA" id="ARBA00022801"/>
    </source>
</evidence>
<dbReference type="SUPFAM" id="SSF52540">
    <property type="entry name" value="P-loop containing nucleoside triphosphate hydrolases"/>
    <property type="match status" value="1"/>
</dbReference>
<dbReference type="InterPro" id="IPR027417">
    <property type="entry name" value="P-loop_NTPase"/>
</dbReference>
<dbReference type="InterPro" id="IPR001650">
    <property type="entry name" value="Helicase_C-like"/>
</dbReference>
<dbReference type="EC" id="5.6.2.4" evidence="10"/>
<dbReference type="InterPro" id="IPR032284">
    <property type="entry name" value="RecQ_Zn-bd"/>
</dbReference>
<dbReference type="Gene3D" id="3.40.50.300">
    <property type="entry name" value="P-loop containing nucleotide triphosphate hydrolases"/>
    <property type="match status" value="2"/>
</dbReference>
<dbReference type="SMART" id="SM00487">
    <property type="entry name" value="DEXDc"/>
    <property type="match status" value="1"/>
</dbReference>
<protein>
    <recommendedName>
        <fullName evidence="11">ATP-dependent DNA helicase RecQ</fullName>
        <ecNumber evidence="10">5.6.2.4</ecNumber>
    </recommendedName>
    <alternativeName>
        <fullName evidence="12">DNA 3'-5' helicase RecQ</fullName>
    </alternativeName>
</protein>
<keyword evidence="7" id="KW-0238">DNA-binding</keyword>
<dbReference type="Pfam" id="PF00270">
    <property type="entry name" value="DEAD"/>
    <property type="match status" value="1"/>
</dbReference>
<evidence type="ECO:0000259" key="13">
    <source>
        <dbReference type="PROSITE" id="PS51192"/>
    </source>
</evidence>
<evidence type="ECO:0000313" key="15">
    <source>
        <dbReference type="EMBL" id="UUY01695.1"/>
    </source>
</evidence>
<dbReference type="Pfam" id="PF16124">
    <property type="entry name" value="RecQ_Zn_bind"/>
    <property type="match status" value="1"/>
</dbReference>
<dbReference type="GO" id="GO:0016787">
    <property type="term" value="F:hydrolase activity"/>
    <property type="evidence" value="ECO:0007669"/>
    <property type="project" value="UniProtKB-KW"/>
</dbReference>
<dbReference type="Proteomes" id="UP001058860">
    <property type="component" value="Chromosome"/>
</dbReference>
<dbReference type="NCBIfam" id="TIGR00614">
    <property type="entry name" value="recQ_fam"/>
    <property type="match status" value="1"/>
</dbReference>
<evidence type="ECO:0000256" key="6">
    <source>
        <dbReference type="ARBA" id="ARBA00022840"/>
    </source>
</evidence>
<dbReference type="PROSITE" id="PS51194">
    <property type="entry name" value="HELICASE_CTER"/>
    <property type="match status" value="1"/>
</dbReference>
<accession>A0ABY5PAI3</accession>
<evidence type="ECO:0000256" key="5">
    <source>
        <dbReference type="ARBA" id="ARBA00022806"/>
    </source>
</evidence>
<evidence type="ECO:0000313" key="16">
    <source>
        <dbReference type="Proteomes" id="UP001058860"/>
    </source>
</evidence>
<dbReference type="PROSITE" id="PS51192">
    <property type="entry name" value="HELICASE_ATP_BIND_1"/>
    <property type="match status" value="1"/>
</dbReference>
<reference evidence="16" key="1">
    <citation type="submission" date="2021-11" db="EMBL/GenBank/DDBJ databases">
        <title>Cultivation dependent microbiological survey of springs from the worlds oldest radium mine currently devoted to the extraction of radon-saturated water.</title>
        <authorList>
            <person name="Kapinusova G."/>
            <person name="Smrhova T."/>
            <person name="Strejcek M."/>
            <person name="Suman J."/>
            <person name="Jani K."/>
            <person name="Pajer P."/>
            <person name="Uhlik O."/>
        </authorList>
    </citation>
    <scope>NUCLEOTIDE SEQUENCE [LARGE SCALE GENOMIC DNA]</scope>
    <source>
        <strain evidence="16">J379</strain>
    </source>
</reference>
<dbReference type="InterPro" id="IPR011545">
    <property type="entry name" value="DEAD/DEAH_box_helicase_dom"/>
</dbReference>
<evidence type="ECO:0000256" key="9">
    <source>
        <dbReference type="ARBA" id="ARBA00034617"/>
    </source>
</evidence>
<dbReference type="CDD" id="cd17920">
    <property type="entry name" value="DEXHc_RecQ"/>
    <property type="match status" value="1"/>
</dbReference>
<dbReference type="SMART" id="SM00490">
    <property type="entry name" value="HELICc"/>
    <property type="match status" value="1"/>
</dbReference>
<dbReference type="InterPro" id="IPR014001">
    <property type="entry name" value="Helicase_ATP-bd"/>
</dbReference>
<keyword evidence="2" id="KW-0479">Metal-binding</keyword>
<dbReference type="EMBL" id="CP088295">
    <property type="protein sequence ID" value="UUY01695.1"/>
    <property type="molecule type" value="Genomic_DNA"/>
</dbReference>
<keyword evidence="5 15" id="KW-0347">Helicase</keyword>
<dbReference type="InterPro" id="IPR004589">
    <property type="entry name" value="DNA_helicase_ATP-dep_RecQ"/>
</dbReference>
<keyword evidence="8" id="KW-0413">Isomerase</keyword>
<evidence type="ECO:0000256" key="8">
    <source>
        <dbReference type="ARBA" id="ARBA00023235"/>
    </source>
</evidence>
<evidence type="ECO:0000256" key="11">
    <source>
        <dbReference type="ARBA" id="ARBA00044535"/>
    </source>
</evidence>
<evidence type="ECO:0000256" key="3">
    <source>
        <dbReference type="ARBA" id="ARBA00022741"/>
    </source>
</evidence>
<evidence type="ECO:0000256" key="10">
    <source>
        <dbReference type="ARBA" id="ARBA00034808"/>
    </source>
</evidence>
<dbReference type="Pfam" id="PF00271">
    <property type="entry name" value="Helicase_C"/>
    <property type="match status" value="1"/>
</dbReference>
<dbReference type="GO" id="GO:0003678">
    <property type="term" value="F:DNA helicase activity"/>
    <property type="evidence" value="ECO:0007669"/>
    <property type="project" value="UniProtKB-EC"/>
</dbReference>
<dbReference type="PANTHER" id="PTHR13710:SF105">
    <property type="entry name" value="ATP-DEPENDENT DNA HELICASE Q1"/>
    <property type="match status" value="1"/>
</dbReference>
<dbReference type="PANTHER" id="PTHR13710">
    <property type="entry name" value="DNA HELICASE RECQ FAMILY MEMBER"/>
    <property type="match status" value="1"/>
</dbReference>
<name>A0ABY5PAI3_9ACTN</name>
<proteinExistence type="inferred from homology"/>
<keyword evidence="4 15" id="KW-0378">Hydrolase</keyword>
<comment type="catalytic activity">
    <reaction evidence="9">
        <text>Couples ATP hydrolysis with the unwinding of duplex DNA by translocating in the 3'-5' direction.</text>
        <dbReference type="EC" id="5.6.2.4"/>
    </reaction>
</comment>
<feature type="domain" description="Helicase C-terminal" evidence="14">
    <location>
        <begin position="221"/>
        <end position="371"/>
    </location>
</feature>
<dbReference type="PROSITE" id="PS00690">
    <property type="entry name" value="DEAH_ATP_HELICASE"/>
    <property type="match status" value="1"/>
</dbReference>
<gene>
    <name evidence="15" type="ORF">LRS13_13260</name>
</gene>
<evidence type="ECO:0000256" key="2">
    <source>
        <dbReference type="ARBA" id="ARBA00022723"/>
    </source>
</evidence>
<dbReference type="RefSeq" id="WP_353862246.1">
    <property type="nucleotide sequence ID" value="NZ_CP088295.1"/>
</dbReference>
<evidence type="ECO:0000256" key="7">
    <source>
        <dbReference type="ARBA" id="ARBA00023125"/>
    </source>
</evidence>
<keyword evidence="3" id="KW-0547">Nucleotide-binding</keyword>
<feature type="domain" description="Helicase ATP-binding" evidence="13">
    <location>
        <begin position="28"/>
        <end position="197"/>
    </location>
</feature>
<dbReference type="InterPro" id="IPR002464">
    <property type="entry name" value="DNA/RNA_helicase_DEAH_CS"/>
</dbReference>
<keyword evidence="16" id="KW-1185">Reference proteome</keyword>